<organism evidence="9 10">
    <name type="scientific">Agrobacterium deltaense NCPPB 1641</name>
    <dbReference type="NCBI Taxonomy" id="1183425"/>
    <lineage>
        <taxon>Bacteria</taxon>
        <taxon>Pseudomonadati</taxon>
        <taxon>Pseudomonadota</taxon>
        <taxon>Alphaproteobacteria</taxon>
        <taxon>Hyphomicrobiales</taxon>
        <taxon>Rhizobiaceae</taxon>
        <taxon>Rhizobium/Agrobacterium group</taxon>
        <taxon>Agrobacterium</taxon>
    </lineage>
</organism>
<dbReference type="GO" id="GO:0004497">
    <property type="term" value="F:monooxygenase activity"/>
    <property type="evidence" value="ECO:0007669"/>
    <property type="project" value="TreeGrafter"/>
</dbReference>
<dbReference type="Gene3D" id="3.50.50.60">
    <property type="entry name" value="FAD/NAD(P)-binding domain"/>
    <property type="match status" value="1"/>
</dbReference>
<protein>
    <submittedName>
        <fullName evidence="9">Flavoprotein involved in K+ transport</fullName>
    </submittedName>
</protein>
<proteinExistence type="inferred from homology"/>
<keyword evidence="4" id="KW-0285">Flavoprotein</keyword>
<evidence type="ECO:0000313" key="10">
    <source>
        <dbReference type="Proteomes" id="UP000192140"/>
    </source>
</evidence>
<dbReference type="InterPro" id="IPR025700">
    <property type="entry name" value="Lys/Orn_oxygenase"/>
</dbReference>
<evidence type="ECO:0000313" key="9">
    <source>
        <dbReference type="EMBL" id="CVI61407.1"/>
    </source>
</evidence>
<evidence type="ECO:0000256" key="4">
    <source>
        <dbReference type="ARBA" id="ARBA00022630"/>
    </source>
</evidence>
<keyword evidence="10" id="KW-1185">Reference proteome</keyword>
<dbReference type="GO" id="GO:0050660">
    <property type="term" value="F:flavin adenine dinucleotide binding"/>
    <property type="evidence" value="ECO:0007669"/>
    <property type="project" value="TreeGrafter"/>
</dbReference>
<dbReference type="Pfam" id="PF13434">
    <property type="entry name" value="Lys_Orn_oxgnase"/>
    <property type="match status" value="1"/>
</dbReference>
<keyword evidence="6" id="KW-0521">NADP</keyword>
<evidence type="ECO:0000256" key="5">
    <source>
        <dbReference type="ARBA" id="ARBA00022827"/>
    </source>
</evidence>
<evidence type="ECO:0000256" key="2">
    <source>
        <dbReference type="ARBA" id="ARBA00004924"/>
    </source>
</evidence>
<dbReference type="InterPro" id="IPR036188">
    <property type="entry name" value="FAD/NAD-bd_sf"/>
</dbReference>
<keyword evidence="8" id="KW-0472">Membrane</keyword>
<keyword evidence="8" id="KW-1133">Transmembrane helix</keyword>
<keyword evidence="7" id="KW-0560">Oxidoreductase</keyword>
<dbReference type="RefSeq" id="WP_080854745.1">
    <property type="nucleotide sequence ID" value="NZ_LT009776.1"/>
</dbReference>
<keyword evidence="5" id="KW-0274">FAD</keyword>
<sequence length="499" mass="53924">MMEDRKTDAMSVNAGGLPALEARLAQELALLERPAKPWVPRTSPNGSEVLDVAVIGAGLCGLTALAALSFAGIDNIRAFDRAPSGREGPWVTSARMETLRTRKELAGPALGVPSLTFRAWFEAQFGARAYEEMVLIPREAWMAYMVWYRNVLALPVSNDTELAGLVLREDGLLALDFLGPEGPAKILARRVILATGLDGLGAPRLPDVAKTVPARFVRHSGDVFDVGAWHGKRVAVVGAGASAMDNAAAALEAGAARVDLFIRRTDIPRVEKFGGIASLGMTHGYIGLPDADRWAFMVEAERTQIPPPRHSVLRVSRHDNAFFHLGSPVLSLTEAGDAVEIETPKGRYPADLIIFATGFDVDFARRPEFTALSGRVLLWRDAYQPPAGEENDALGSYPYLGPAFEFLPKPGLPAAEAEAISRIHCFAYPAVPSHGKITSGIPAVSPGAERLAQGIARSLFVEDRARHFETFMNHDAAEITGEEWRDADAQDRIKEHANG</sequence>
<dbReference type="EMBL" id="FCNP01000039">
    <property type="protein sequence ID" value="CVI61407.1"/>
    <property type="molecule type" value="Genomic_DNA"/>
</dbReference>
<comment type="pathway">
    <text evidence="2">Siderophore biosynthesis.</text>
</comment>
<comment type="caution">
    <text evidence="9">The sequence shown here is derived from an EMBL/GenBank/DDBJ whole genome shotgun (WGS) entry which is preliminary data.</text>
</comment>
<evidence type="ECO:0000256" key="3">
    <source>
        <dbReference type="ARBA" id="ARBA00007588"/>
    </source>
</evidence>
<dbReference type="Proteomes" id="UP000192140">
    <property type="component" value="Unassembled WGS sequence"/>
</dbReference>
<dbReference type="InterPro" id="IPR050982">
    <property type="entry name" value="Auxin_biosynth/cation_transpt"/>
</dbReference>
<dbReference type="PRINTS" id="PR00411">
    <property type="entry name" value="PNDRDTASEI"/>
</dbReference>
<evidence type="ECO:0000256" key="7">
    <source>
        <dbReference type="ARBA" id="ARBA00023002"/>
    </source>
</evidence>
<accession>A0A1S7U4G3</accession>
<dbReference type="AlphaFoldDB" id="A0A1S7U4G3"/>
<comment type="similarity">
    <text evidence="3">Belongs to the lysine N(6)-hydroxylase/L-ornithine N(5)-oxygenase family.</text>
</comment>
<keyword evidence="8" id="KW-0812">Transmembrane</keyword>
<feature type="transmembrane region" description="Helical" evidence="8">
    <location>
        <begin position="52"/>
        <end position="73"/>
    </location>
</feature>
<dbReference type="PANTHER" id="PTHR43539">
    <property type="entry name" value="FLAVIN-BINDING MONOOXYGENASE-LIKE PROTEIN (AFU_ORTHOLOGUE AFUA_4G09220)"/>
    <property type="match status" value="1"/>
</dbReference>
<dbReference type="PANTHER" id="PTHR43539:SF91">
    <property type="entry name" value="FAD-DEPENDENT URATE HYDROXYLASE"/>
    <property type="match status" value="1"/>
</dbReference>
<dbReference type="PRINTS" id="PR00368">
    <property type="entry name" value="FADPNR"/>
</dbReference>
<dbReference type="SUPFAM" id="SSF51905">
    <property type="entry name" value="FAD/NAD(P)-binding domain"/>
    <property type="match status" value="1"/>
</dbReference>
<name>A0A1S7U4G3_9HYPH</name>
<evidence type="ECO:0000256" key="8">
    <source>
        <dbReference type="SAM" id="Phobius"/>
    </source>
</evidence>
<comment type="cofactor">
    <cofactor evidence="1">
        <name>FAD</name>
        <dbReference type="ChEBI" id="CHEBI:57692"/>
    </cofactor>
</comment>
<evidence type="ECO:0000256" key="1">
    <source>
        <dbReference type="ARBA" id="ARBA00001974"/>
    </source>
</evidence>
<gene>
    <name evidence="9" type="ORF">AGR7A_Lc180064</name>
</gene>
<evidence type="ECO:0000256" key="6">
    <source>
        <dbReference type="ARBA" id="ARBA00022857"/>
    </source>
</evidence>
<reference evidence="9" key="1">
    <citation type="submission" date="2016-01" db="EMBL/GenBank/DDBJ databases">
        <authorList>
            <person name="Regsiter A."/>
            <person name="william w."/>
        </authorList>
    </citation>
    <scope>NUCLEOTIDE SEQUENCE</scope>
    <source>
        <strain evidence="9">NCPPB 1641</strain>
    </source>
</reference>